<keyword evidence="11" id="KW-1185">Reference proteome</keyword>
<evidence type="ECO:0000256" key="2">
    <source>
        <dbReference type="ARBA" id="ARBA00004947"/>
    </source>
</evidence>
<dbReference type="Proteomes" id="UP000595053">
    <property type="component" value="Chromosome"/>
</dbReference>
<evidence type="ECO:0000256" key="6">
    <source>
        <dbReference type="ARBA" id="ARBA00023144"/>
    </source>
</evidence>
<evidence type="ECO:0000256" key="5">
    <source>
        <dbReference type="ARBA" id="ARBA00022695"/>
    </source>
</evidence>
<dbReference type="EC" id="2.7.7.12" evidence="8"/>
<dbReference type="RefSeq" id="WP_197551234.1">
    <property type="nucleotide sequence ID" value="NZ_CP063213.1"/>
</dbReference>
<dbReference type="GO" id="GO:0008108">
    <property type="term" value="F:UDP-glucose:hexose-1-phosphate uridylyltransferase activity"/>
    <property type="evidence" value="ECO:0007669"/>
    <property type="project" value="UniProtKB-UniRule"/>
</dbReference>
<reference evidence="10 11" key="1">
    <citation type="submission" date="2020-10" db="EMBL/GenBank/DDBJ databases">
        <title>Trueperella pecoris sp. nov. isolated from bovine and porcine specimens.</title>
        <authorList>
            <person name="Schoenecker L."/>
            <person name="Schnydrig P."/>
            <person name="Brodard I."/>
            <person name="Thomann A."/>
            <person name="Hemphill A."/>
            <person name="Rodriguez-Campos S."/>
            <person name="Perreten V."/>
            <person name="Jores J."/>
            <person name="Kittl S."/>
        </authorList>
    </citation>
    <scope>NUCLEOTIDE SEQUENCE [LARGE SCALE GENOMIC DNA]</scope>
    <source>
        <strain evidence="10 11">15A0121</strain>
    </source>
</reference>
<dbReference type="PANTHER" id="PTHR39191:SF1">
    <property type="entry name" value="DUF4922 DOMAIN-CONTAINING PROTEIN"/>
    <property type="match status" value="1"/>
</dbReference>
<accession>A0A8A5UG00</accession>
<dbReference type="InterPro" id="IPR000766">
    <property type="entry name" value="GalP_uridyl_Trfase_II"/>
</dbReference>
<dbReference type="Pfam" id="PF01087">
    <property type="entry name" value="GalP_UDP_transf"/>
    <property type="match status" value="1"/>
</dbReference>
<evidence type="ECO:0000256" key="1">
    <source>
        <dbReference type="ARBA" id="ARBA00001107"/>
    </source>
</evidence>
<keyword evidence="6 8" id="KW-0299">Galactose metabolism</keyword>
<gene>
    <name evidence="8" type="primary">galT</name>
    <name evidence="10" type="ORF">INS88_00435</name>
</gene>
<name>A0A7M1QUC3_9ACTO</name>
<comment type="catalytic activity">
    <reaction evidence="1 8">
        <text>alpha-D-galactose 1-phosphate + UDP-alpha-D-glucose = alpha-D-glucose 1-phosphate + UDP-alpha-D-galactose</text>
        <dbReference type="Rhea" id="RHEA:13989"/>
        <dbReference type="ChEBI" id="CHEBI:58336"/>
        <dbReference type="ChEBI" id="CHEBI:58601"/>
        <dbReference type="ChEBI" id="CHEBI:58885"/>
        <dbReference type="ChEBI" id="CHEBI:66914"/>
        <dbReference type="EC" id="2.7.7.12"/>
    </reaction>
</comment>
<dbReference type="AlphaFoldDB" id="A0A7M1QUC3"/>
<dbReference type="InterPro" id="IPR005849">
    <property type="entry name" value="GalP_Utransf_N"/>
</dbReference>
<dbReference type="PANTHER" id="PTHR39191">
    <property type="entry name" value="GALACTOSE-1-PHOSPHATE URIDYLYLTRANSFERASE"/>
    <property type="match status" value="1"/>
</dbReference>
<evidence type="ECO:0000256" key="7">
    <source>
        <dbReference type="ARBA" id="ARBA00023277"/>
    </source>
</evidence>
<proteinExistence type="inferred from homology"/>
<comment type="subcellular location">
    <subcellularLocation>
        <location evidence="8">Cytoplasm</location>
    </subcellularLocation>
</comment>
<dbReference type="GO" id="GO:0006012">
    <property type="term" value="P:galactose metabolic process"/>
    <property type="evidence" value="ECO:0007669"/>
    <property type="project" value="UniProtKB-UniRule"/>
</dbReference>
<dbReference type="EMBL" id="CP063213">
    <property type="protein sequence ID" value="QOR45742.1"/>
    <property type="molecule type" value="Genomic_DNA"/>
</dbReference>
<keyword evidence="5 8" id="KW-0548">Nucleotidyltransferase</keyword>
<protein>
    <recommendedName>
        <fullName evidence="8">Galactose-1-phosphate uridylyltransferase</fullName>
        <shortName evidence="8">Gal-1-P uridylyltransferase</shortName>
        <ecNumber evidence="8">2.7.7.12</ecNumber>
    </recommendedName>
    <alternativeName>
        <fullName evidence="8">UDP-glucose--hexose-1-phosphate uridylyltransferase</fullName>
    </alternativeName>
</protein>
<evidence type="ECO:0000313" key="11">
    <source>
        <dbReference type="Proteomes" id="UP000595053"/>
    </source>
</evidence>
<accession>A0A7M1QUC3</accession>
<comment type="pathway">
    <text evidence="2 8">Carbohydrate metabolism; galactose metabolism.</text>
</comment>
<evidence type="ECO:0000256" key="4">
    <source>
        <dbReference type="ARBA" id="ARBA00022679"/>
    </source>
</evidence>
<comment type="similarity">
    <text evidence="8">Belongs to the galactose-1-phosphate uridylyltransferase type 2 family.</text>
</comment>
<evidence type="ECO:0000313" key="10">
    <source>
        <dbReference type="EMBL" id="QOR45742.1"/>
    </source>
</evidence>
<keyword evidence="3 8" id="KW-0963">Cytoplasm</keyword>
<evidence type="ECO:0000259" key="9">
    <source>
        <dbReference type="Pfam" id="PF01087"/>
    </source>
</evidence>
<dbReference type="GO" id="GO:0005737">
    <property type="term" value="C:cytoplasm"/>
    <property type="evidence" value="ECO:0007669"/>
    <property type="project" value="UniProtKB-SubCell"/>
</dbReference>
<dbReference type="UniPathway" id="UPA00214"/>
<dbReference type="HAMAP" id="MF_00571">
    <property type="entry name" value="GalP_UDP_trans"/>
    <property type="match status" value="1"/>
</dbReference>
<keyword evidence="7 8" id="KW-0119">Carbohydrate metabolism</keyword>
<evidence type="ECO:0000256" key="3">
    <source>
        <dbReference type="ARBA" id="ARBA00022490"/>
    </source>
</evidence>
<keyword evidence="4 8" id="KW-0808">Transferase</keyword>
<organism evidence="10 11">
    <name type="scientific">Trueperella pecoris</name>
    <dbReference type="NCBI Taxonomy" id="2733571"/>
    <lineage>
        <taxon>Bacteria</taxon>
        <taxon>Bacillati</taxon>
        <taxon>Actinomycetota</taxon>
        <taxon>Actinomycetes</taxon>
        <taxon>Actinomycetales</taxon>
        <taxon>Actinomycetaceae</taxon>
        <taxon>Trueperella</taxon>
    </lineage>
</organism>
<sequence length="496" mass="55117">MIEEHRRVYQAVDALVDYAKAHLELDPANEDWARNQILGMFGLNSYEPTGAQGADHARPDALLQEFADACLAASLIKEGEGESRCDQAMGYLTLIPSQLQARFAEEKTARGGSNAMAWLYDYSIRSNYVRRAVLDRNPRFEARGLIITINKAKPEFKDPKKAAAGNAVAGGYPRCSICHENEGFAGRVKFTLRTVPLKMGEENWFWQYSPYGYLYEHGIAVNRLHTPMHVDEDAFRQLISFVDQYPSLFIGCNAALPRIGGSVLGHDHYQAGGELLPMHKAGSWRQLRDPQFPDAIVEVLDWHNTAVRVVSHDADAVIAICNKIHNAWVSYTNEELGIIAHDAEGIHSATSPTVIRTERGYEMSIILRSNITSDEFPAGVFHAHPEFHAVKQESIGLIEAQGLFILPGRLDHELGLIADAIEAGADLPNELEQFRLLFEETKALLAGSADRAAIDAAIRDELGSICERILHNTAVFKDKDQTVRFLLNLGFEAEAL</sequence>
<feature type="domain" description="Galactose-1-phosphate uridyl transferase N-terminal" evidence="9">
    <location>
        <begin position="82"/>
        <end position="226"/>
    </location>
</feature>
<evidence type="ECO:0000256" key="8">
    <source>
        <dbReference type="HAMAP-Rule" id="MF_00571"/>
    </source>
</evidence>